<evidence type="ECO:0000313" key="1">
    <source>
        <dbReference type="EMBL" id="QBQ01608.1"/>
    </source>
</evidence>
<keyword evidence="2" id="KW-1185">Reference proteome</keyword>
<gene>
    <name evidence="1" type="ORF">HycuGV_00055</name>
</gene>
<organism evidence="1 2">
    <name type="scientific">Hyphantria cunea granulovirus</name>
    <dbReference type="NCBI Taxonomy" id="307448"/>
    <lineage>
        <taxon>Viruses</taxon>
        <taxon>Viruses incertae sedis</taxon>
        <taxon>Naldaviricetes</taxon>
        <taxon>Lefavirales</taxon>
        <taxon>Baculoviridae</taxon>
        <taxon>Betabaculovirus</taxon>
        <taxon>Betabaculovirus hycuneae</taxon>
    </lineage>
</organism>
<name>A0AAE6D0H5_9BBAC</name>
<proteinExistence type="predicted"/>
<protein>
    <submittedName>
        <fullName evidence="1">Uncharacterized protein</fullName>
    </submittedName>
</protein>
<evidence type="ECO:0000313" key="2">
    <source>
        <dbReference type="Proteomes" id="UP000831479"/>
    </source>
</evidence>
<dbReference type="EMBL" id="MH923363">
    <property type="protein sequence ID" value="QBQ01608.1"/>
    <property type="molecule type" value="Genomic_DNA"/>
</dbReference>
<reference evidence="1" key="1">
    <citation type="journal article" date="2019" name="Genomics">
        <title>Genome sequence analysis and organization of the Hyphantria cunea granulovirus (HycuGV-Hc1) from Turkey.</title>
        <authorList>
            <person name="Gencer D."/>
            <person name="Bayramoglu Z."/>
            <person name="Nalcacioglu R."/>
            <person name="Demirbag Z."/>
            <person name="Demir I."/>
        </authorList>
    </citation>
    <scope>NUCLEOTIDE SEQUENCE</scope>
    <source>
        <strain evidence="1">Hc1</strain>
    </source>
</reference>
<sequence length="213" mass="24915">MNHHLTNLIESLCDRYIIASDEENEFGTYINKLRTTLLDHSPPYVRKLLFEKLIGWNLVFEKVVNNPLVCNKLKEQGVPDEDCYNAVFFDDTVIGILVSAIYDLEDDLKKAYIFVHDVVKVVTININRPFYKAKEFQKSVGRNEAKLFEKVVLDEDIMAWLPRPTSIYEDSQLYDALLDFEIFLNDTKCEEWAEDLFDIIKMKAVENKEVMCK</sequence>
<accession>A0AAE6D0H5</accession>
<dbReference type="Proteomes" id="UP000831479">
    <property type="component" value="Segment"/>
</dbReference>